<sequence>MVFLGMMKKKNSVLSVLLNLECLVLLMFMWFAMKHEMFFSPLFLSVGACEAAVGLSVLVSMNRDKGSMHLFECGI</sequence>
<dbReference type="AlphaFoldDB" id="D3DKN9"/>
<dbReference type="GeneID" id="8774300"/>
<organism evidence="2">
    <name type="scientific">Flaccisagitta enflata</name>
    <dbReference type="NCBI Taxonomy" id="366393"/>
    <lineage>
        <taxon>Eukaryota</taxon>
        <taxon>Metazoa</taxon>
        <taxon>Spiralia</taxon>
        <taxon>Gnathifera</taxon>
        <taxon>Chaetognatha</taxon>
        <taxon>Sagittoidea</taxon>
        <taxon>Aphragmophora</taxon>
        <taxon>Ctenodontina</taxon>
        <taxon>Sagittidae</taxon>
        <taxon>Flaccisagitta</taxon>
    </lineage>
</organism>
<proteinExistence type="predicted"/>
<keyword evidence="1" id="KW-1133">Transmembrane helix</keyword>
<protein>
    <submittedName>
        <fullName evidence="2">NADH dehydrogenase subunit 4L</fullName>
    </submittedName>
</protein>
<keyword evidence="1" id="KW-0812">Transmembrane</keyword>
<keyword evidence="1" id="KW-0472">Membrane</keyword>
<accession>D3DKN9</accession>
<dbReference type="RefSeq" id="YP_003433822.1">
    <property type="nucleotide sequence ID" value="NC_013814.1"/>
</dbReference>
<feature type="transmembrane region" description="Helical" evidence="1">
    <location>
        <begin position="12"/>
        <end position="32"/>
    </location>
</feature>
<geneLocation type="mitochondrion" evidence="2"/>
<gene>
    <name evidence="2" type="primary">ND4L</name>
</gene>
<name>D3DKN9_9BILA</name>
<dbReference type="CTD" id="4539"/>
<feature type="transmembrane region" description="Helical" evidence="1">
    <location>
        <begin position="38"/>
        <end position="59"/>
    </location>
</feature>
<dbReference type="EMBL" id="AP011547">
    <property type="protein sequence ID" value="BAI68188.1"/>
    <property type="molecule type" value="Genomic_DNA"/>
</dbReference>
<evidence type="ECO:0000256" key="1">
    <source>
        <dbReference type="SAM" id="Phobius"/>
    </source>
</evidence>
<reference evidence="2" key="2">
    <citation type="submission" date="2010-02" db="EMBL/GenBank/DDBJ databases">
        <title>CMarZ DNA Barcode.</title>
        <authorList>
            <person name="Machida R.J."/>
            <person name="Nishida S."/>
        </authorList>
    </citation>
    <scope>NUCLEOTIDE SEQUENCE</scope>
</reference>
<keyword evidence="2" id="KW-0496">Mitochondrion</keyword>
<evidence type="ECO:0000313" key="2">
    <source>
        <dbReference type="EMBL" id="BAI68188.1"/>
    </source>
</evidence>
<dbReference type="Gene3D" id="1.10.287.3510">
    <property type="match status" value="1"/>
</dbReference>
<reference evidence="2" key="1">
    <citation type="journal article" date="2010" name="Comp. Biochem. Physiol. Part D Genomics Proteomics">
        <title>Complete mitochondrial genome sequences of the three pelagic chaetognaths Sagitta nagae, Sagitta decipiens and Sagitta enflata.</title>
        <authorList>
            <person name="Miyamoto H."/>
            <person name="Machida R.J."/>
            <person name="Nishida S."/>
        </authorList>
    </citation>
    <scope>NUCLEOTIDE SEQUENCE</scope>
</reference>